<evidence type="ECO:0000313" key="11">
    <source>
        <dbReference type="EMBL" id="MBD1549449.1"/>
    </source>
</evidence>
<evidence type="ECO:0000256" key="9">
    <source>
        <dbReference type="RuleBase" id="RU366031"/>
    </source>
</evidence>
<keyword evidence="4 9" id="KW-0456">Lyase</keyword>
<keyword evidence="5 9" id="KW-0627">Porphyrin biosynthesis</keyword>
<evidence type="ECO:0000313" key="12">
    <source>
        <dbReference type="Proteomes" id="UP000598467"/>
    </source>
</evidence>
<protein>
    <recommendedName>
        <fullName evidence="7 9">Uroporphyrinogen-III synthase</fullName>
        <ecNumber evidence="3 9">4.2.1.75</ecNumber>
    </recommendedName>
</protein>
<dbReference type="PANTHER" id="PTHR38042">
    <property type="entry name" value="UROPORPHYRINOGEN-III SYNTHASE, CHLOROPLASTIC"/>
    <property type="match status" value="1"/>
</dbReference>
<feature type="domain" description="Tetrapyrrole biosynthesis uroporphyrinogen III synthase" evidence="10">
    <location>
        <begin position="15"/>
        <end position="228"/>
    </location>
</feature>
<evidence type="ECO:0000259" key="10">
    <source>
        <dbReference type="Pfam" id="PF02602"/>
    </source>
</evidence>
<dbReference type="Proteomes" id="UP000598467">
    <property type="component" value="Unassembled WGS sequence"/>
</dbReference>
<dbReference type="InterPro" id="IPR039793">
    <property type="entry name" value="UROS/Hem4"/>
</dbReference>
<evidence type="ECO:0000256" key="1">
    <source>
        <dbReference type="ARBA" id="ARBA00004772"/>
    </source>
</evidence>
<dbReference type="CDD" id="cd06578">
    <property type="entry name" value="HemD"/>
    <property type="match status" value="1"/>
</dbReference>
<dbReference type="GO" id="GO:0006780">
    <property type="term" value="P:uroporphyrinogen III biosynthetic process"/>
    <property type="evidence" value="ECO:0007669"/>
    <property type="project" value="UniProtKB-UniRule"/>
</dbReference>
<comment type="function">
    <text evidence="6 9">Catalyzes cyclization of the linear tetrapyrrole, hydroxymethylbilane, to the macrocyclic uroporphyrinogen III.</text>
</comment>
<comment type="catalytic activity">
    <reaction evidence="8 9">
        <text>hydroxymethylbilane = uroporphyrinogen III + H2O</text>
        <dbReference type="Rhea" id="RHEA:18965"/>
        <dbReference type="ChEBI" id="CHEBI:15377"/>
        <dbReference type="ChEBI" id="CHEBI:57308"/>
        <dbReference type="ChEBI" id="CHEBI:57845"/>
        <dbReference type="EC" id="4.2.1.75"/>
    </reaction>
</comment>
<dbReference type="InterPro" id="IPR036108">
    <property type="entry name" value="4pyrrol_syn_uPrphyn_synt_sf"/>
</dbReference>
<sequence>MRLLVTRPQPECRKTAERVRALGGEAVEAPMLETRITAPASFDLTGITGLAVTSSRTAGILKEHRQISELQDLPVFTVGARTAEAMTSAGFETVVSADGDVLALAVLIAVRQPEGHLLYPCARDRAGDLEGDLAARGLRCDPVIVYETNPVDQIPADVLDSLRDGAIDGALIYSRRSAEAFLNALEMADSTGLLKKIRVFAISPQAGAPLAGYTCVETAAHPSEDALLKLALNRC</sequence>
<evidence type="ECO:0000256" key="6">
    <source>
        <dbReference type="ARBA" id="ARBA00037589"/>
    </source>
</evidence>
<comment type="pathway">
    <text evidence="1 9">Porphyrin-containing compound metabolism; protoporphyrin-IX biosynthesis; coproporphyrinogen-III from 5-aminolevulinate: step 3/4.</text>
</comment>
<accession>A0A926P1C6</accession>
<proteinExistence type="inferred from homology"/>
<organism evidence="11 12">
    <name type="scientific">Roseibium aggregatum</name>
    <dbReference type="NCBI Taxonomy" id="187304"/>
    <lineage>
        <taxon>Bacteria</taxon>
        <taxon>Pseudomonadati</taxon>
        <taxon>Pseudomonadota</taxon>
        <taxon>Alphaproteobacteria</taxon>
        <taxon>Hyphomicrobiales</taxon>
        <taxon>Stappiaceae</taxon>
        <taxon>Roseibium</taxon>
    </lineage>
</organism>
<evidence type="ECO:0000256" key="3">
    <source>
        <dbReference type="ARBA" id="ARBA00013109"/>
    </source>
</evidence>
<dbReference type="SUPFAM" id="SSF69618">
    <property type="entry name" value="HemD-like"/>
    <property type="match status" value="1"/>
</dbReference>
<reference evidence="11" key="1">
    <citation type="submission" date="2020-05" db="EMBL/GenBank/DDBJ databases">
        <title>Identification of trans-AT polyketide cluster in two marine bacteria, producers of a novel glutaramide-containing polyketide sesbanimide D and analogs.</title>
        <authorList>
            <person name="Kacar D."/>
            <person name="Rodriguez P."/>
            <person name="Canedo L."/>
            <person name="Gonzalez E."/>
            <person name="Galan B."/>
            <person name="De La Calle F."/>
            <person name="Garcia J.L."/>
        </authorList>
    </citation>
    <scope>NUCLEOTIDE SEQUENCE</scope>
    <source>
        <strain evidence="11">PHM038</strain>
    </source>
</reference>
<dbReference type="InterPro" id="IPR003754">
    <property type="entry name" value="4pyrrol_synth_uPrphyn_synth"/>
</dbReference>
<evidence type="ECO:0000256" key="4">
    <source>
        <dbReference type="ARBA" id="ARBA00023239"/>
    </source>
</evidence>
<dbReference type="EC" id="4.2.1.75" evidence="3 9"/>
<name>A0A926P1C6_9HYPH</name>
<dbReference type="RefSeq" id="WP_190294139.1">
    <property type="nucleotide sequence ID" value="NZ_JABFCZ010000039.1"/>
</dbReference>
<dbReference type="EMBL" id="JABFCZ010000039">
    <property type="protein sequence ID" value="MBD1549449.1"/>
    <property type="molecule type" value="Genomic_DNA"/>
</dbReference>
<dbReference type="GO" id="GO:0006782">
    <property type="term" value="P:protoporphyrinogen IX biosynthetic process"/>
    <property type="evidence" value="ECO:0007669"/>
    <property type="project" value="UniProtKB-UniRule"/>
</dbReference>
<gene>
    <name evidence="11" type="ORF">HK439_24590</name>
</gene>
<evidence type="ECO:0000256" key="7">
    <source>
        <dbReference type="ARBA" id="ARBA00040167"/>
    </source>
</evidence>
<dbReference type="AlphaFoldDB" id="A0A926P1C6"/>
<comment type="similarity">
    <text evidence="2 9">Belongs to the uroporphyrinogen-III synthase family.</text>
</comment>
<comment type="caution">
    <text evidence="11">The sequence shown here is derived from an EMBL/GenBank/DDBJ whole genome shotgun (WGS) entry which is preliminary data.</text>
</comment>
<dbReference type="Gene3D" id="3.40.50.10090">
    <property type="match status" value="2"/>
</dbReference>
<evidence type="ECO:0000256" key="8">
    <source>
        <dbReference type="ARBA" id="ARBA00048617"/>
    </source>
</evidence>
<evidence type="ECO:0000256" key="2">
    <source>
        <dbReference type="ARBA" id="ARBA00008133"/>
    </source>
</evidence>
<dbReference type="Pfam" id="PF02602">
    <property type="entry name" value="HEM4"/>
    <property type="match status" value="1"/>
</dbReference>
<evidence type="ECO:0000256" key="5">
    <source>
        <dbReference type="ARBA" id="ARBA00023244"/>
    </source>
</evidence>
<dbReference type="GO" id="GO:0004852">
    <property type="term" value="F:uroporphyrinogen-III synthase activity"/>
    <property type="evidence" value="ECO:0007669"/>
    <property type="project" value="UniProtKB-UniRule"/>
</dbReference>
<dbReference type="PANTHER" id="PTHR38042:SF1">
    <property type="entry name" value="UROPORPHYRINOGEN-III SYNTHASE, CHLOROPLASTIC"/>
    <property type="match status" value="1"/>
</dbReference>